<feature type="chain" id="PRO_5046296946" description="Fibrinogen C-terminal domain-containing protein" evidence="8">
    <location>
        <begin position="21"/>
        <end position="336"/>
    </location>
</feature>
<feature type="domain" description="Fibrinogen C-terminal" evidence="9">
    <location>
        <begin position="111"/>
        <end position="164"/>
    </location>
</feature>
<evidence type="ECO:0000256" key="4">
    <source>
        <dbReference type="ARBA" id="ARBA00022734"/>
    </source>
</evidence>
<keyword evidence="6" id="KW-0176">Collagen</keyword>
<reference evidence="10 11" key="1">
    <citation type="submission" date="2022-05" db="EMBL/GenBank/DDBJ databases">
        <authorList>
            <consortium name="Genoscope - CEA"/>
            <person name="William W."/>
        </authorList>
    </citation>
    <scope>NUCLEOTIDE SEQUENCE [LARGE SCALE GENOMIC DNA]</scope>
</reference>
<protein>
    <recommendedName>
        <fullName evidence="9">Fibrinogen C-terminal domain-containing protein</fullName>
    </recommendedName>
</protein>
<evidence type="ECO:0000256" key="1">
    <source>
        <dbReference type="ARBA" id="ARBA00004613"/>
    </source>
</evidence>
<dbReference type="NCBIfam" id="NF040941">
    <property type="entry name" value="GGGWT_bact"/>
    <property type="match status" value="1"/>
</dbReference>
<evidence type="ECO:0000313" key="10">
    <source>
        <dbReference type="EMBL" id="CAH3025962.1"/>
    </source>
</evidence>
<dbReference type="InterPro" id="IPR036056">
    <property type="entry name" value="Fibrinogen-like_C"/>
</dbReference>
<keyword evidence="7" id="KW-1015">Disulfide bond</keyword>
<dbReference type="InterPro" id="IPR002181">
    <property type="entry name" value="Fibrinogen_a/b/g_C_dom"/>
</dbReference>
<evidence type="ECO:0000256" key="7">
    <source>
        <dbReference type="ARBA" id="ARBA00023157"/>
    </source>
</evidence>
<dbReference type="Pfam" id="PF00024">
    <property type="entry name" value="PAN_1"/>
    <property type="match status" value="1"/>
</dbReference>
<dbReference type="Pfam" id="PF01410">
    <property type="entry name" value="COLFI"/>
    <property type="match status" value="1"/>
</dbReference>
<keyword evidence="8" id="KW-0732">Signal</keyword>
<evidence type="ECO:0000256" key="5">
    <source>
        <dbReference type="ARBA" id="ARBA00022837"/>
    </source>
</evidence>
<dbReference type="Gene3D" id="3.50.4.10">
    <property type="entry name" value="Hepatocyte Growth Factor"/>
    <property type="match status" value="1"/>
</dbReference>
<dbReference type="SUPFAM" id="SSF56496">
    <property type="entry name" value="Fibrinogen C-terminal domain-like"/>
    <property type="match status" value="1"/>
</dbReference>
<keyword evidence="11" id="KW-1185">Reference proteome</keyword>
<dbReference type="PANTHER" id="PTHR16146">
    <property type="entry name" value="INTELECTIN"/>
    <property type="match status" value="1"/>
</dbReference>
<dbReference type="PROSITE" id="PS51406">
    <property type="entry name" value="FIBRINOGEN_C_2"/>
    <property type="match status" value="1"/>
</dbReference>
<keyword evidence="4" id="KW-0430">Lectin</keyword>
<comment type="subcellular location">
    <subcellularLocation>
        <location evidence="1">Secreted</location>
    </subcellularLocation>
</comment>
<evidence type="ECO:0000259" key="9">
    <source>
        <dbReference type="PROSITE" id="PS51406"/>
    </source>
</evidence>
<dbReference type="SUPFAM" id="SSF57414">
    <property type="entry name" value="Hairpin loop containing domain-like"/>
    <property type="match status" value="1"/>
</dbReference>
<evidence type="ECO:0000256" key="6">
    <source>
        <dbReference type="ARBA" id="ARBA00023119"/>
    </source>
</evidence>
<dbReference type="InterPro" id="IPR014716">
    <property type="entry name" value="Fibrinogen_a/b/g_C_1"/>
</dbReference>
<dbReference type="Proteomes" id="UP001159427">
    <property type="component" value="Unassembled WGS sequence"/>
</dbReference>
<keyword evidence="3" id="KW-0479">Metal-binding</keyword>
<name>A0ABN8M909_9CNID</name>
<proteinExistence type="predicted"/>
<keyword evidence="5" id="KW-0106">Calcium</keyword>
<dbReference type="InterPro" id="IPR003609">
    <property type="entry name" value="Pan_app"/>
</dbReference>
<gene>
    <name evidence="10" type="ORF">PEVE_00027698</name>
</gene>
<keyword evidence="2" id="KW-0964">Secreted</keyword>
<accession>A0ABN8M909</accession>
<sequence>MVVFWCTLLGFMFHLAEILADQPRNDVCQDTGREEFGWALIGHDYKSSTAESFGRCFFDCSLDEKCQSTTFLWNTKECKLKKETRTSRPIDMEQNPAATYMENPYRAKKGSKASVPGSSCKDILTSGEAQGNGGYWIDPTDSGDPFKVFCDMNSYGGGWLLISRFIMETSDSINDISSSTDSYRTILPAYASNSQYLLRNGFNQLKQDMGFTQIRLYCFKKTRGRVFHIMTKEDDTKGANVVKFFTSSNNMPKACGSFSRLPDDNSSLAVHCDKWGYPNTDRWGHGNMLTDSRLFSRPMTLASVPRFYRLKGPKYQCDDNDELNPSIGDTWQVFVR</sequence>
<evidence type="ECO:0000256" key="8">
    <source>
        <dbReference type="SAM" id="SignalP"/>
    </source>
</evidence>
<dbReference type="PANTHER" id="PTHR16146:SF46">
    <property type="entry name" value="INTELECTIN-1A-RELATED"/>
    <property type="match status" value="1"/>
</dbReference>
<organism evidence="10 11">
    <name type="scientific">Porites evermanni</name>
    <dbReference type="NCBI Taxonomy" id="104178"/>
    <lineage>
        <taxon>Eukaryota</taxon>
        <taxon>Metazoa</taxon>
        <taxon>Cnidaria</taxon>
        <taxon>Anthozoa</taxon>
        <taxon>Hexacorallia</taxon>
        <taxon>Scleractinia</taxon>
        <taxon>Fungiina</taxon>
        <taxon>Poritidae</taxon>
        <taxon>Porites</taxon>
    </lineage>
</organism>
<dbReference type="EMBL" id="CALNXI010000381">
    <property type="protein sequence ID" value="CAH3025962.1"/>
    <property type="molecule type" value="Genomic_DNA"/>
</dbReference>
<dbReference type="InterPro" id="IPR000885">
    <property type="entry name" value="Fib_collagen_C"/>
</dbReference>
<comment type="caution">
    <text evidence="10">The sequence shown here is derived from an EMBL/GenBank/DDBJ whole genome shotgun (WGS) entry which is preliminary data.</text>
</comment>
<dbReference type="Gene3D" id="3.90.215.10">
    <property type="entry name" value="Gamma Fibrinogen, chain A, domain 1"/>
    <property type="match status" value="1"/>
</dbReference>
<evidence type="ECO:0000256" key="3">
    <source>
        <dbReference type="ARBA" id="ARBA00022723"/>
    </source>
</evidence>
<feature type="signal peptide" evidence="8">
    <location>
        <begin position="1"/>
        <end position="20"/>
    </location>
</feature>
<evidence type="ECO:0000313" key="11">
    <source>
        <dbReference type="Proteomes" id="UP001159427"/>
    </source>
</evidence>
<evidence type="ECO:0000256" key="2">
    <source>
        <dbReference type="ARBA" id="ARBA00022525"/>
    </source>
</evidence>